<evidence type="ECO:0000256" key="1">
    <source>
        <dbReference type="SAM" id="Phobius"/>
    </source>
</evidence>
<feature type="transmembrane region" description="Helical" evidence="1">
    <location>
        <begin position="7"/>
        <end position="25"/>
    </location>
</feature>
<dbReference type="EMBL" id="PPWZ01000020">
    <property type="protein sequence ID" value="POH37382.1"/>
    <property type="molecule type" value="Genomic_DNA"/>
</dbReference>
<comment type="caution">
    <text evidence="2">The sequence shown here is derived from an EMBL/GenBank/DDBJ whole genome shotgun (WGS) entry which is preliminary data.</text>
</comment>
<name>A0A2P4R7Z2_9LACO</name>
<sequence>MTRKNVKFMKVAVMAVVAILLMMLFVLQSRYTIPAVGIVVIALAVYSEDKISKTHTFKFVD</sequence>
<accession>A0A2P4R7Z2</accession>
<organism evidence="2">
    <name type="scientific">Companilactobacillus formosensis</name>
    <dbReference type="NCBI Taxonomy" id="1617889"/>
    <lineage>
        <taxon>Bacteria</taxon>
        <taxon>Bacillati</taxon>
        <taxon>Bacillota</taxon>
        <taxon>Bacilli</taxon>
        <taxon>Lactobacillales</taxon>
        <taxon>Lactobacillaceae</taxon>
        <taxon>Companilactobacillus</taxon>
    </lineage>
</organism>
<keyword evidence="1" id="KW-0472">Membrane</keyword>
<gene>
    <name evidence="2" type="ORF">C2R26_03260</name>
</gene>
<proteinExistence type="predicted"/>
<keyword evidence="1" id="KW-1133">Transmembrane helix</keyword>
<dbReference type="AlphaFoldDB" id="A0A2P4R7Z2"/>
<evidence type="ECO:0000313" key="2">
    <source>
        <dbReference type="EMBL" id="POH37382.1"/>
    </source>
</evidence>
<reference evidence="2" key="1">
    <citation type="submission" date="2018-01" db="EMBL/GenBank/DDBJ databases">
        <title>Genome sequnecing of Lactobacillus formosensis KACC 18721.</title>
        <authorList>
            <person name="Kim S.-J."/>
            <person name="Heo J."/>
        </authorList>
    </citation>
    <scope>NUCLEOTIDE SEQUENCE</scope>
    <source>
        <strain evidence="2">KACC 18721</strain>
    </source>
</reference>
<protein>
    <submittedName>
        <fullName evidence="2">Uncharacterized protein</fullName>
    </submittedName>
</protein>
<keyword evidence="1" id="KW-0812">Transmembrane</keyword>
<feature type="transmembrane region" description="Helical" evidence="1">
    <location>
        <begin position="31"/>
        <end position="48"/>
    </location>
</feature>